<evidence type="ECO:0000313" key="6">
    <source>
        <dbReference type="Proteomes" id="UP000247792"/>
    </source>
</evidence>
<dbReference type="PANTHER" id="PTHR11707:SF28">
    <property type="entry name" value="60 KDA LYSOPHOSPHOLIPASE"/>
    <property type="match status" value="1"/>
</dbReference>
<evidence type="ECO:0000256" key="3">
    <source>
        <dbReference type="PROSITE-ProRule" id="PRU10100"/>
    </source>
</evidence>
<dbReference type="RefSeq" id="WP_110254445.1">
    <property type="nucleotide sequence ID" value="NZ_QJKB01000002.1"/>
</dbReference>
<protein>
    <submittedName>
        <fullName evidence="5">L-asparaginase</fullName>
    </submittedName>
</protein>
<feature type="domain" description="L-asparaginase N-terminal" evidence="4">
    <location>
        <begin position="3"/>
        <end position="153"/>
    </location>
</feature>
<dbReference type="InterPro" id="IPR027475">
    <property type="entry name" value="Asparaginase/glutaminase_AS2"/>
</dbReference>
<keyword evidence="6" id="KW-1185">Reference proteome</keyword>
<dbReference type="PIRSF" id="PIRSF500176">
    <property type="entry name" value="L_ASNase"/>
    <property type="match status" value="1"/>
</dbReference>
<dbReference type="AlphaFoldDB" id="A0A318J7A1"/>
<name>A0A318J7A1_9BURK</name>
<dbReference type="PROSITE" id="PS51732">
    <property type="entry name" value="ASN_GLN_ASE_3"/>
    <property type="match status" value="1"/>
</dbReference>
<comment type="caution">
    <text evidence="5">The sequence shown here is derived from an EMBL/GenBank/DDBJ whole genome shotgun (WGS) entry which is preliminary data.</text>
</comment>
<dbReference type="Proteomes" id="UP000247792">
    <property type="component" value="Unassembled WGS sequence"/>
</dbReference>
<dbReference type="SUPFAM" id="SSF53774">
    <property type="entry name" value="Glutaminase/Asparaginase"/>
    <property type="match status" value="1"/>
</dbReference>
<feature type="active site" description="O-isoaspartyl threonine intermediate" evidence="1">
    <location>
        <position position="11"/>
    </location>
</feature>
<dbReference type="InterPro" id="IPR006034">
    <property type="entry name" value="Asparaginase/glutaminase-like"/>
</dbReference>
<dbReference type="GO" id="GO:0004067">
    <property type="term" value="F:asparaginase activity"/>
    <property type="evidence" value="ECO:0007669"/>
    <property type="project" value="UniProtKB-UniRule"/>
</dbReference>
<sequence>MTLRIIATGGTFDKHYDELAGKLSFADSHLPEVLKRARLTIPVELEVCMLVDSLDMNDSHRNTVLQACQQSAEKAIVIIHGTDTMRETAEVLGAANLGKTIVFTGAMIPYEIANSDAFFNLGFACSAAQLLPAGVHVAMNGKVFPWNDVQKNREAGVFVNK</sequence>
<evidence type="ECO:0000259" key="4">
    <source>
        <dbReference type="Pfam" id="PF00710"/>
    </source>
</evidence>
<feature type="binding site" evidence="2">
    <location>
        <position position="53"/>
    </location>
    <ligand>
        <name>substrate</name>
    </ligand>
</feature>
<dbReference type="Pfam" id="PF00710">
    <property type="entry name" value="Asparaginase"/>
    <property type="match status" value="1"/>
</dbReference>
<feature type="active site" evidence="3">
    <location>
        <position position="82"/>
    </location>
</feature>
<reference evidence="5 6" key="1">
    <citation type="submission" date="2018-05" db="EMBL/GenBank/DDBJ databases">
        <title>Genomic Encyclopedia of Type Strains, Phase IV (KMG-IV): sequencing the most valuable type-strain genomes for metagenomic binning, comparative biology and taxonomic classification.</title>
        <authorList>
            <person name="Goeker M."/>
        </authorList>
    </citation>
    <scope>NUCLEOTIDE SEQUENCE [LARGE SCALE GENOMIC DNA]</scope>
    <source>
        <strain evidence="5 6">DSM 19792</strain>
    </source>
</reference>
<dbReference type="InterPro" id="IPR027474">
    <property type="entry name" value="L-asparaginase_N"/>
</dbReference>
<dbReference type="OrthoDB" id="9788068at2"/>
<dbReference type="EMBL" id="QJKB01000002">
    <property type="protein sequence ID" value="PXX44959.1"/>
    <property type="molecule type" value="Genomic_DNA"/>
</dbReference>
<evidence type="ECO:0000313" key="5">
    <source>
        <dbReference type="EMBL" id="PXX44959.1"/>
    </source>
</evidence>
<dbReference type="PROSITE" id="PS00917">
    <property type="entry name" value="ASN_GLN_ASE_2"/>
    <property type="match status" value="1"/>
</dbReference>
<evidence type="ECO:0000256" key="1">
    <source>
        <dbReference type="PIRSR" id="PIRSR001220-1"/>
    </source>
</evidence>
<feature type="binding site" evidence="2">
    <location>
        <begin position="82"/>
        <end position="83"/>
    </location>
    <ligand>
        <name>substrate</name>
    </ligand>
</feature>
<dbReference type="PRINTS" id="PR00139">
    <property type="entry name" value="ASNGLNASE"/>
</dbReference>
<dbReference type="Gene3D" id="3.40.50.1170">
    <property type="entry name" value="L-asparaginase, N-terminal domain"/>
    <property type="match status" value="1"/>
</dbReference>
<dbReference type="InterPro" id="IPR036152">
    <property type="entry name" value="Asp/glu_Ase-like_sf"/>
</dbReference>
<proteinExistence type="predicted"/>
<dbReference type="PIRSF" id="PIRSF001220">
    <property type="entry name" value="L-ASNase_gatD"/>
    <property type="match status" value="1"/>
</dbReference>
<gene>
    <name evidence="5" type="ORF">DFR42_102171</name>
</gene>
<dbReference type="InterPro" id="IPR037152">
    <property type="entry name" value="L-asparaginase_N_sf"/>
</dbReference>
<evidence type="ECO:0000256" key="2">
    <source>
        <dbReference type="PIRSR" id="PIRSR001220-2"/>
    </source>
</evidence>
<accession>A0A318J7A1</accession>
<organism evidence="5 6">
    <name type="scientific">Undibacterium pigrum</name>
    <dbReference type="NCBI Taxonomy" id="401470"/>
    <lineage>
        <taxon>Bacteria</taxon>
        <taxon>Pseudomonadati</taxon>
        <taxon>Pseudomonadota</taxon>
        <taxon>Betaproteobacteria</taxon>
        <taxon>Burkholderiales</taxon>
        <taxon>Oxalobacteraceae</taxon>
        <taxon>Undibacterium</taxon>
    </lineage>
</organism>
<dbReference type="PANTHER" id="PTHR11707">
    <property type="entry name" value="L-ASPARAGINASE"/>
    <property type="match status" value="1"/>
</dbReference>